<evidence type="ECO:0000256" key="1">
    <source>
        <dbReference type="SAM" id="SignalP"/>
    </source>
</evidence>
<dbReference type="EMBL" id="QGAC01000009">
    <property type="protein sequence ID" value="TKJ90337.1"/>
    <property type="molecule type" value="Genomic_DNA"/>
</dbReference>
<feature type="signal peptide" evidence="1">
    <location>
        <begin position="1"/>
        <end position="17"/>
    </location>
</feature>
<accession>A0A4V5U9K1</accession>
<dbReference type="RefSeq" id="WP_137269205.1">
    <property type="nucleotide sequence ID" value="NZ_JACYMQ010000006.1"/>
</dbReference>
<sequence length="536" mass="56423">MKRLALSALIFSAAAHADVTLPFITFHNDNSLGGANTGAVFSINSGGAELAMGSYEYPSLSDNGNRTVATYVPVTPSQSGLGSSTDDVTWKYKFSGFNNTAFRGMFCPTCSTGYKDPISVSNSEMTLPYNPTSGAFGFVGLTMSASLVDYLLAMGAGQSETVTTSAYTKGGTVLASTQNNVLQKLGNYNLDNSAHLEFAVDPITGEINIKSGITGQRCTPYQHIALRGLLCDVMKYSYQGSSVAAYSGSLSLSVSKLNPLLDGFQGKGLTVSLTFDERTWYDLSNGSLGTPATFADTFLQQPSKEGGQASLKMFFPTDFIKAVALKGEASNLTDIVTLCLNNPLASIGADFCFRPGKGISVSPVEPSIEIKPDNPDYALDPTGYGGTGKGKIGSSEPITIPYSIYTTSKDPAIAVTGRITGPGKPLNGQDYCLFSGVGGVSGLEVPVPGDVLIGLSRTRYNHNCTGTSFDIPAPSTSPGEWMRLMSPLSADLSVWKTPLILQFPMNNPVSAKTYAGGYWDGVVSAQGSIEVSASWN</sequence>
<gene>
    <name evidence="2" type="ORF">EpCFBP13511_10720</name>
</gene>
<name>A0A4V5U9K1_9GAMM</name>
<comment type="caution">
    <text evidence="2">The sequence shown here is derived from an EMBL/GenBank/DDBJ whole genome shotgun (WGS) entry which is preliminary data.</text>
</comment>
<reference evidence="2 3" key="1">
    <citation type="journal article" date="2019" name="Sci. Rep.">
        <title>Differences in resource use lead to coexistence of seed-transmitted microbial populations.</title>
        <authorList>
            <person name="Torres-Cortes G."/>
            <person name="Garcia B.J."/>
            <person name="Compant S."/>
            <person name="Rezki S."/>
            <person name="Jones P."/>
            <person name="Preveaux A."/>
            <person name="Briand M."/>
            <person name="Roulet A."/>
            <person name="Bouchez O."/>
            <person name="Jacobson D."/>
            <person name="Barret M."/>
        </authorList>
    </citation>
    <scope>NUCLEOTIDE SEQUENCE [LARGE SCALE GENOMIC DNA]</scope>
    <source>
        <strain evidence="2 3">CFBP13511</strain>
    </source>
</reference>
<protein>
    <submittedName>
        <fullName evidence="2">Receptor</fullName>
    </submittedName>
</protein>
<evidence type="ECO:0000313" key="3">
    <source>
        <dbReference type="Proteomes" id="UP000306393"/>
    </source>
</evidence>
<dbReference type="Proteomes" id="UP000306393">
    <property type="component" value="Unassembled WGS sequence"/>
</dbReference>
<proteinExistence type="predicted"/>
<keyword evidence="2" id="KW-0675">Receptor</keyword>
<dbReference type="AlphaFoldDB" id="A0A4V5U9K1"/>
<evidence type="ECO:0000313" key="2">
    <source>
        <dbReference type="EMBL" id="TKJ90337.1"/>
    </source>
</evidence>
<feature type="chain" id="PRO_5020561594" evidence="1">
    <location>
        <begin position="18"/>
        <end position="536"/>
    </location>
</feature>
<organism evidence="2 3">
    <name type="scientific">Erwinia persicina</name>
    <dbReference type="NCBI Taxonomy" id="55211"/>
    <lineage>
        <taxon>Bacteria</taxon>
        <taxon>Pseudomonadati</taxon>
        <taxon>Pseudomonadota</taxon>
        <taxon>Gammaproteobacteria</taxon>
        <taxon>Enterobacterales</taxon>
        <taxon>Erwiniaceae</taxon>
        <taxon>Erwinia</taxon>
    </lineage>
</organism>
<keyword evidence="1" id="KW-0732">Signal</keyword>
<dbReference type="OrthoDB" id="6490804at2"/>